<proteinExistence type="predicted"/>
<dbReference type="PANTHER" id="PTHR43383:SF2">
    <property type="entry name" value="AMIDOHYDROLASE 2 FAMILY PROTEIN"/>
    <property type="match status" value="1"/>
</dbReference>
<dbReference type="GO" id="GO:0016787">
    <property type="term" value="F:hydrolase activity"/>
    <property type="evidence" value="ECO:0007669"/>
    <property type="project" value="InterPro"/>
</dbReference>
<dbReference type="SUPFAM" id="SSF51556">
    <property type="entry name" value="Metallo-dependent hydrolases"/>
    <property type="match status" value="1"/>
</dbReference>
<comment type="caution">
    <text evidence="3">The sequence shown here is derived from an EMBL/GenBank/DDBJ whole genome shotgun (WGS) entry which is preliminary data.</text>
</comment>
<keyword evidence="4" id="KW-1185">Reference proteome</keyword>
<dbReference type="PANTHER" id="PTHR43383">
    <property type="entry name" value="NODULIN 6"/>
    <property type="match status" value="1"/>
</dbReference>
<evidence type="ECO:0000313" key="4">
    <source>
        <dbReference type="Proteomes" id="UP001145087"/>
    </source>
</evidence>
<feature type="domain" description="Amidohydrolase-related" evidence="2">
    <location>
        <begin position="279"/>
        <end position="444"/>
    </location>
</feature>
<reference evidence="3" key="1">
    <citation type="submission" date="2022-11" db="EMBL/GenBank/DDBJ databases">
        <title>Marilongibacter aestuarii gen. nov., sp. nov., isolated from tidal flat sediment.</title>
        <authorList>
            <person name="Jiayan W."/>
        </authorList>
    </citation>
    <scope>NUCLEOTIDE SEQUENCE</scope>
    <source>
        <strain evidence="3">Z1-6</strain>
    </source>
</reference>
<dbReference type="AlphaFoldDB" id="A0A9X3F9S8"/>
<feature type="chain" id="PRO_5040894930" evidence="1">
    <location>
        <begin position="20"/>
        <end position="450"/>
    </location>
</feature>
<protein>
    <submittedName>
        <fullName evidence="3">Amidohydrolase family protein</fullName>
    </submittedName>
</protein>
<keyword evidence="1" id="KW-0732">Signal</keyword>
<dbReference type="Proteomes" id="UP001145087">
    <property type="component" value="Unassembled WGS sequence"/>
</dbReference>
<sequence>MKKTVSFIMAIFLVQNLFAQVQVKDLPQEGFDQRIRAYINNMHVVDTHEHLANPEGLKKSGMLDFTLLLHHYADDDIKSAGISKSDFAETLTNSMSVMEKWQAIKPYWEGSFNTGYNRAVQLTADKLFGVKNIDVNTVEDLSANIRKAYESDWFNEVLKEKCKIDYAVIDGNDRSFGDQDMLRYIKRFDYININSKHKIENIAKRAGAQMNTFDNLLTSLNNEFINALQEGIVAVKIGVAYSRILFFDEVKKEEAEEIFNKIVASKSKEALPFEEVKALQDYLTHRVVELADEAAIPVQIHTGLQAGDGNFIENSNPTHLANLFLKFRNVNFILFHGGYPFGSELASLAKNFRNVSIDLCWLYIISPSYSERYLNEWLETVPANKIMAFGGDFHNVEGVYGHLLFARQVVANVLIKKVRDGYFSEAEALKVAQMILHDNAISILKLDKRN</sequence>
<dbReference type="EMBL" id="JAPOHD010000067">
    <property type="protein sequence ID" value="MCY1723183.1"/>
    <property type="molecule type" value="Genomic_DNA"/>
</dbReference>
<dbReference type="InterPro" id="IPR006680">
    <property type="entry name" value="Amidohydro-rel"/>
</dbReference>
<accession>A0A9X3F9S8</accession>
<feature type="signal peptide" evidence="1">
    <location>
        <begin position="1"/>
        <end position="19"/>
    </location>
</feature>
<evidence type="ECO:0000259" key="2">
    <source>
        <dbReference type="Pfam" id="PF04909"/>
    </source>
</evidence>
<organism evidence="3 4">
    <name type="scientific">Draconibacterium aestuarii</name>
    <dbReference type="NCBI Taxonomy" id="2998507"/>
    <lineage>
        <taxon>Bacteria</taxon>
        <taxon>Pseudomonadati</taxon>
        <taxon>Bacteroidota</taxon>
        <taxon>Bacteroidia</taxon>
        <taxon>Marinilabiliales</taxon>
        <taxon>Prolixibacteraceae</taxon>
        <taxon>Draconibacterium</taxon>
    </lineage>
</organism>
<dbReference type="RefSeq" id="WP_343335508.1">
    <property type="nucleotide sequence ID" value="NZ_JAPOHD010000067.1"/>
</dbReference>
<evidence type="ECO:0000313" key="3">
    <source>
        <dbReference type="EMBL" id="MCY1723183.1"/>
    </source>
</evidence>
<evidence type="ECO:0000256" key="1">
    <source>
        <dbReference type="SAM" id="SignalP"/>
    </source>
</evidence>
<dbReference type="Pfam" id="PF04909">
    <property type="entry name" value="Amidohydro_2"/>
    <property type="match status" value="1"/>
</dbReference>
<gene>
    <name evidence="3" type="ORF">OU798_22735</name>
</gene>
<dbReference type="InterPro" id="IPR032466">
    <property type="entry name" value="Metal_Hydrolase"/>
</dbReference>
<dbReference type="Gene3D" id="3.20.20.140">
    <property type="entry name" value="Metal-dependent hydrolases"/>
    <property type="match status" value="1"/>
</dbReference>
<name>A0A9X3F9S8_9BACT</name>